<comment type="caution">
    <text evidence="2">The sequence shown here is derived from an EMBL/GenBank/DDBJ whole genome shotgun (WGS) entry which is preliminary data.</text>
</comment>
<reference evidence="2" key="2">
    <citation type="submission" date="2020-11" db="EMBL/GenBank/DDBJ databases">
        <authorList>
            <person name="McCartney M.A."/>
            <person name="Auch B."/>
            <person name="Kono T."/>
            <person name="Mallez S."/>
            <person name="Becker A."/>
            <person name="Gohl D.M."/>
            <person name="Silverstein K.A.T."/>
            <person name="Koren S."/>
            <person name="Bechman K.B."/>
            <person name="Herman A."/>
            <person name="Abrahante J.E."/>
            <person name="Garbe J."/>
        </authorList>
    </citation>
    <scope>NUCLEOTIDE SEQUENCE</scope>
    <source>
        <strain evidence="2">Duluth1</strain>
        <tissue evidence="2">Whole animal</tissue>
    </source>
</reference>
<dbReference type="Proteomes" id="UP000828390">
    <property type="component" value="Unassembled WGS sequence"/>
</dbReference>
<proteinExistence type="predicted"/>
<evidence type="ECO:0000313" key="3">
    <source>
        <dbReference type="Proteomes" id="UP000828390"/>
    </source>
</evidence>
<dbReference type="EMBL" id="JAIWYP010000008">
    <property type="protein sequence ID" value="KAH3787607.1"/>
    <property type="molecule type" value="Genomic_DNA"/>
</dbReference>
<gene>
    <name evidence="2" type="ORF">DPMN_165733</name>
</gene>
<keyword evidence="3" id="KW-1185">Reference proteome</keyword>
<protein>
    <submittedName>
        <fullName evidence="2">Uncharacterized protein</fullName>
    </submittedName>
</protein>
<feature type="region of interest" description="Disordered" evidence="1">
    <location>
        <begin position="97"/>
        <end position="124"/>
    </location>
</feature>
<sequence>MEENKHYTDIRSQREQFNKAVTTLTNIFDTNFIDPFDVTKGPDKLVNFSTGTQASGEVIKSMINSLSRYEDMMASLVRERLVGKIDRSDPAEKKFILPKEKGATSRQGRIKTKQEGLKGPKSLT</sequence>
<evidence type="ECO:0000313" key="2">
    <source>
        <dbReference type="EMBL" id="KAH3787607.1"/>
    </source>
</evidence>
<accession>A0A9D4F187</accession>
<reference evidence="2" key="1">
    <citation type="journal article" date="2019" name="bioRxiv">
        <title>The Genome of the Zebra Mussel, Dreissena polymorpha: A Resource for Invasive Species Research.</title>
        <authorList>
            <person name="McCartney M.A."/>
            <person name="Auch B."/>
            <person name="Kono T."/>
            <person name="Mallez S."/>
            <person name="Zhang Y."/>
            <person name="Obille A."/>
            <person name="Becker A."/>
            <person name="Abrahante J.E."/>
            <person name="Garbe J."/>
            <person name="Badalamenti J.P."/>
            <person name="Herman A."/>
            <person name="Mangelson H."/>
            <person name="Liachko I."/>
            <person name="Sullivan S."/>
            <person name="Sone E.D."/>
            <person name="Koren S."/>
            <person name="Silverstein K.A.T."/>
            <person name="Beckman K.B."/>
            <person name="Gohl D.M."/>
        </authorList>
    </citation>
    <scope>NUCLEOTIDE SEQUENCE</scope>
    <source>
        <strain evidence="2">Duluth1</strain>
        <tissue evidence="2">Whole animal</tissue>
    </source>
</reference>
<organism evidence="2 3">
    <name type="scientific">Dreissena polymorpha</name>
    <name type="common">Zebra mussel</name>
    <name type="synonym">Mytilus polymorpha</name>
    <dbReference type="NCBI Taxonomy" id="45954"/>
    <lineage>
        <taxon>Eukaryota</taxon>
        <taxon>Metazoa</taxon>
        <taxon>Spiralia</taxon>
        <taxon>Lophotrochozoa</taxon>
        <taxon>Mollusca</taxon>
        <taxon>Bivalvia</taxon>
        <taxon>Autobranchia</taxon>
        <taxon>Heteroconchia</taxon>
        <taxon>Euheterodonta</taxon>
        <taxon>Imparidentia</taxon>
        <taxon>Neoheterodontei</taxon>
        <taxon>Myida</taxon>
        <taxon>Dreissenoidea</taxon>
        <taxon>Dreissenidae</taxon>
        <taxon>Dreissena</taxon>
    </lineage>
</organism>
<evidence type="ECO:0000256" key="1">
    <source>
        <dbReference type="SAM" id="MobiDB-lite"/>
    </source>
</evidence>
<name>A0A9D4F187_DREPO</name>
<dbReference type="AlphaFoldDB" id="A0A9D4F187"/>